<dbReference type="Proteomes" id="UP000009886">
    <property type="component" value="Unassembled WGS sequence"/>
</dbReference>
<evidence type="ECO:0000313" key="3">
    <source>
        <dbReference type="Proteomes" id="UP000009886"/>
    </source>
</evidence>
<dbReference type="AlphaFoldDB" id="K9FPY4"/>
<dbReference type="KEGG" id="pdp:PDIP_85870"/>
<name>K9FPY4_PEND1</name>
<sequence length="67" mass="7407">MADNVPVGMLCSHQDDLERVSAKQDQKVHPESAPLDVDENEKHKREVAPDGGYGWVCVACVFWINAA</sequence>
<proteinExistence type="predicted"/>
<dbReference type="VEuPathDB" id="FungiDB:PDIP_85870"/>
<feature type="region of interest" description="Disordered" evidence="1">
    <location>
        <begin position="20"/>
        <end position="43"/>
    </location>
</feature>
<comment type="caution">
    <text evidence="2">The sequence shown here is derived from an EMBL/GenBank/DDBJ whole genome shotgun (WGS) entry which is preliminary data.</text>
</comment>
<reference evidence="3" key="1">
    <citation type="journal article" date="2012" name="BMC Genomics">
        <title>Genome sequence of the necrotrophic fungus Penicillium digitatum, the main postharvest pathogen of citrus.</title>
        <authorList>
            <person name="Marcet-Houben M."/>
            <person name="Ballester A.-R."/>
            <person name="de la Fuente B."/>
            <person name="Harries E."/>
            <person name="Marcos J.F."/>
            <person name="Gonzalez-Candelas L."/>
            <person name="Gabaldon T."/>
        </authorList>
    </citation>
    <scope>NUCLEOTIDE SEQUENCE [LARGE SCALE GENOMIC DNA]</scope>
    <source>
        <strain evidence="3">Pd1 / CECT 20795</strain>
    </source>
</reference>
<organism evidence="2 3">
    <name type="scientific">Penicillium digitatum (strain Pd1 / CECT 20795)</name>
    <name type="common">Green mold</name>
    <dbReference type="NCBI Taxonomy" id="1170230"/>
    <lineage>
        <taxon>Eukaryota</taxon>
        <taxon>Fungi</taxon>
        <taxon>Dikarya</taxon>
        <taxon>Ascomycota</taxon>
        <taxon>Pezizomycotina</taxon>
        <taxon>Eurotiomycetes</taxon>
        <taxon>Eurotiomycetidae</taxon>
        <taxon>Eurotiales</taxon>
        <taxon>Aspergillaceae</taxon>
        <taxon>Penicillium</taxon>
    </lineage>
</organism>
<evidence type="ECO:0000256" key="1">
    <source>
        <dbReference type="SAM" id="MobiDB-lite"/>
    </source>
</evidence>
<dbReference type="EMBL" id="AKCU01000518">
    <property type="protein sequence ID" value="EKV04793.1"/>
    <property type="molecule type" value="Genomic_DNA"/>
</dbReference>
<gene>
    <name evidence="2" type="ORF">PDIP_85870</name>
</gene>
<protein>
    <submittedName>
        <fullName evidence="2">Uncharacterized protein</fullName>
    </submittedName>
</protein>
<dbReference type="HOGENOM" id="CLU_2813185_0_0_1"/>
<dbReference type="OrthoDB" id="6499973at2759"/>
<accession>K9FPY4</accession>
<evidence type="ECO:0000313" key="2">
    <source>
        <dbReference type="EMBL" id="EKV04793.1"/>
    </source>
</evidence>
<feature type="compositionally biased region" description="Basic and acidic residues" evidence="1">
    <location>
        <begin position="20"/>
        <end position="30"/>
    </location>
</feature>